<sequence>MSQPSGVGNVDGEWAPAGIDTSVAHSARMYDYWIGGKDNFAADRAMGDAFVAAIPSIRTMARENRAFMHRVVRYLTGSAGIRQFLDLGTGIPTRPNVHEIAQVIAPQTRVAYVDHDPIVLTHARALMVSGTEGQTVYLDADMRDPGRILADPELTATLDLEQPVGLLLIAILMLVADADDPWEKVATLLDALPSGSYVAITHPGQEFDPEAMAGVAAAAGQGGMTLVPRVRDDVTRFFGDWELVEPGVVPVMAWRPDGEPPVDPNAAYYWSGLARKP</sequence>
<proteinExistence type="predicted"/>
<dbReference type="Gene3D" id="3.40.50.150">
    <property type="entry name" value="Vaccinia Virus protein VP39"/>
    <property type="match status" value="1"/>
</dbReference>
<accession>A0A495JDK6</accession>
<reference evidence="1 2" key="1">
    <citation type="submission" date="2018-10" db="EMBL/GenBank/DDBJ databases">
        <title>Sequencing the genomes of 1000 actinobacteria strains.</title>
        <authorList>
            <person name="Klenk H.-P."/>
        </authorList>
    </citation>
    <scope>NUCLEOTIDE SEQUENCE [LARGE SCALE GENOMIC DNA]</scope>
    <source>
        <strain evidence="1 2">DSM 45175</strain>
    </source>
</reference>
<dbReference type="InterPro" id="IPR006764">
    <property type="entry name" value="SAM_dep_MeTrfase_SAV2177_type"/>
</dbReference>
<comment type="caution">
    <text evidence="1">The sequence shown here is derived from an EMBL/GenBank/DDBJ whole genome shotgun (WGS) entry which is preliminary data.</text>
</comment>
<dbReference type="InterPro" id="IPR029063">
    <property type="entry name" value="SAM-dependent_MTases_sf"/>
</dbReference>
<evidence type="ECO:0000313" key="1">
    <source>
        <dbReference type="EMBL" id="RKR87086.1"/>
    </source>
</evidence>
<dbReference type="GO" id="GO:0032259">
    <property type="term" value="P:methylation"/>
    <property type="evidence" value="ECO:0007669"/>
    <property type="project" value="UniProtKB-KW"/>
</dbReference>
<dbReference type="PIRSF" id="PIRSF017393">
    <property type="entry name" value="MTase_SAV2177"/>
    <property type="match status" value="1"/>
</dbReference>
<dbReference type="GO" id="GO:0008168">
    <property type="term" value="F:methyltransferase activity"/>
    <property type="evidence" value="ECO:0007669"/>
    <property type="project" value="UniProtKB-KW"/>
</dbReference>
<keyword evidence="1" id="KW-0489">Methyltransferase</keyword>
<dbReference type="Pfam" id="PF04672">
    <property type="entry name" value="Methyltransf_19"/>
    <property type="match status" value="1"/>
</dbReference>
<evidence type="ECO:0000313" key="2">
    <source>
        <dbReference type="Proteomes" id="UP000277671"/>
    </source>
</evidence>
<protein>
    <submittedName>
        <fullName evidence="1">S-adenosyl methyltransferase</fullName>
    </submittedName>
</protein>
<dbReference type="OrthoDB" id="4073278at2"/>
<dbReference type="EMBL" id="RBKT01000001">
    <property type="protein sequence ID" value="RKR87086.1"/>
    <property type="molecule type" value="Genomic_DNA"/>
</dbReference>
<dbReference type="SUPFAM" id="SSF53335">
    <property type="entry name" value="S-adenosyl-L-methionine-dependent methyltransferases"/>
    <property type="match status" value="1"/>
</dbReference>
<organism evidence="1 2">
    <name type="scientific">Micromonospora pisi</name>
    <dbReference type="NCBI Taxonomy" id="589240"/>
    <lineage>
        <taxon>Bacteria</taxon>
        <taxon>Bacillati</taxon>
        <taxon>Actinomycetota</taxon>
        <taxon>Actinomycetes</taxon>
        <taxon>Micromonosporales</taxon>
        <taxon>Micromonosporaceae</taxon>
        <taxon>Micromonospora</taxon>
    </lineage>
</organism>
<gene>
    <name evidence="1" type="ORF">BDK92_1359</name>
</gene>
<name>A0A495JDK6_9ACTN</name>
<dbReference type="AlphaFoldDB" id="A0A495JDK6"/>
<keyword evidence="2" id="KW-1185">Reference proteome</keyword>
<keyword evidence="1" id="KW-0808">Transferase</keyword>
<dbReference type="Proteomes" id="UP000277671">
    <property type="component" value="Unassembled WGS sequence"/>
</dbReference>